<keyword evidence="3" id="KW-1185">Reference proteome</keyword>
<dbReference type="EMBL" id="AZHF01000003">
    <property type="protein sequence ID" value="OAA77791.1"/>
    <property type="molecule type" value="Genomic_DNA"/>
</dbReference>
<evidence type="ECO:0000256" key="1">
    <source>
        <dbReference type="SAM" id="SignalP"/>
    </source>
</evidence>
<reference evidence="2 3" key="1">
    <citation type="journal article" date="2016" name="Genome Biol. Evol.">
        <title>Divergent and convergent evolution of fungal pathogenicity.</title>
        <authorList>
            <person name="Shang Y."/>
            <person name="Xiao G."/>
            <person name="Zheng P."/>
            <person name="Cen K."/>
            <person name="Zhan S."/>
            <person name="Wang C."/>
        </authorList>
    </citation>
    <scope>NUCLEOTIDE SEQUENCE [LARGE SCALE GENOMIC DNA]</scope>
    <source>
        <strain evidence="2 3">RCEF 1005</strain>
    </source>
</reference>
<dbReference type="PANTHER" id="PTHR38123">
    <property type="entry name" value="CELL WALL SERINE-THREONINE-RICH GALACTOMANNOPROTEIN MP1 (AFU_ORTHOLOGUE AFUA_4G03240)"/>
    <property type="match status" value="1"/>
</dbReference>
<dbReference type="InterPro" id="IPR021054">
    <property type="entry name" value="Cell_wall_mannoprotein_1"/>
</dbReference>
<feature type="chain" id="PRO_5007897644" evidence="1">
    <location>
        <begin position="25"/>
        <end position="174"/>
    </location>
</feature>
<keyword evidence="1" id="KW-0732">Signal</keyword>
<dbReference type="GO" id="GO:0005576">
    <property type="term" value="C:extracellular region"/>
    <property type="evidence" value="ECO:0007669"/>
    <property type="project" value="TreeGrafter"/>
</dbReference>
<feature type="signal peptide" evidence="1">
    <location>
        <begin position="1"/>
        <end position="24"/>
    </location>
</feature>
<dbReference type="Pfam" id="PF12296">
    <property type="entry name" value="HsbA"/>
    <property type="match status" value="1"/>
</dbReference>
<accession>A0A168HHT0</accession>
<dbReference type="AlphaFoldDB" id="A0A168HHT0"/>
<sequence>MRFNFRAIALSIVAAACLIHAVEASAATDAMTNIKDMIGDLDSVISKWNGKPLGSIIIAAKSQKIKKQVDKTTQIFQDMGKRTILDERELITAAAGALKNLGQATATLLQAKDQFFKLPMGSAIVFGILKALESSANKMTKQIVSGAPFGLEAEEKAMQSQVAEVFKKTLASFE</sequence>
<gene>
    <name evidence="2" type="ORF">LEL_04614</name>
</gene>
<name>A0A168HHT0_CORDF</name>
<dbReference type="PROSITE" id="PS51257">
    <property type="entry name" value="PROKAR_LIPOPROTEIN"/>
    <property type="match status" value="1"/>
</dbReference>
<dbReference type="PANTHER" id="PTHR38123:SF1">
    <property type="entry name" value="HYDROPHOBIC SURFACE BINDING PROTEIN"/>
    <property type="match status" value="1"/>
</dbReference>
<evidence type="ECO:0000313" key="2">
    <source>
        <dbReference type="EMBL" id="OAA77791.1"/>
    </source>
</evidence>
<dbReference type="OrthoDB" id="10574401at2759"/>
<protein>
    <submittedName>
        <fullName evidence="2">Cell wall galactomannoprotein</fullName>
    </submittedName>
</protein>
<dbReference type="Proteomes" id="UP000076881">
    <property type="component" value="Unassembled WGS sequence"/>
</dbReference>
<organism evidence="2 3">
    <name type="scientific">Akanthomyces lecanii RCEF 1005</name>
    <dbReference type="NCBI Taxonomy" id="1081108"/>
    <lineage>
        <taxon>Eukaryota</taxon>
        <taxon>Fungi</taxon>
        <taxon>Dikarya</taxon>
        <taxon>Ascomycota</taxon>
        <taxon>Pezizomycotina</taxon>
        <taxon>Sordariomycetes</taxon>
        <taxon>Hypocreomycetidae</taxon>
        <taxon>Hypocreales</taxon>
        <taxon>Cordycipitaceae</taxon>
        <taxon>Akanthomyces</taxon>
        <taxon>Cordyceps confragosa</taxon>
    </lineage>
</organism>
<comment type="caution">
    <text evidence="2">The sequence shown here is derived from an EMBL/GenBank/DDBJ whole genome shotgun (WGS) entry which is preliminary data.</text>
</comment>
<proteinExistence type="predicted"/>
<evidence type="ECO:0000313" key="3">
    <source>
        <dbReference type="Proteomes" id="UP000076881"/>
    </source>
</evidence>